<sequence>MVKRILFNEIKEWLSEDKIIIIKGARRTGKTTLLSQIKDYLTDGGERTIYISVDQELSNPIFSDPKYFIRYLKDQYGVNEQRRTYILLDEFQYIKGAGLFLKIVYDMAHKYLAIIATASSSLEISKNREFLTGRKVEFILNRFSFVESLWGISEYKYNYSWKLSKDIEDLREFYALYRDDLETHFLDYVNWGGYPEVCLQANLKKREILLKEIIRTYIQKDIVDFLKVGNISAFNNLISLLSHQVGNLLNKVEVCNTLGIHFKTLENYLDILKGTFIFSFLKPFYTNIRKELSKMPKIYAEDMGIIRHCTGRSFTDFKIIEGSVVENFVYNHLFLTFSEDNIYFYRTISKSEIDFIVKYKDRLIPIEVKFQKNTNIPVSIRNFNKNYGDKIDYNIIVTLNKMDFQNNTYFIPVVLLPFVRFDNNFIYFAKNIMNEVRKC</sequence>
<reference evidence="3 4" key="1">
    <citation type="submission" date="2019-03" db="EMBL/GenBank/DDBJ databases">
        <title>Metabolic potential of uncultured bacteria and archaea associated with petroleum seepage in deep-sea sediments.</title>
        <authorList>
            <person name="Dong X."/>
            <person name="Hubert C."/>
        </authorList>
    </citation>
    <scope>NUCLEOTIDE SEQUENCE [LARGE SCALE GENOMIC DNA]</scope>
    <source>
        <strain evidence="3">E29_bin78</strain>
    </source>
</reference>
<protein>
    <submittedName>
        <fullName evidence="3">ATP-binding protein</fullName>
    </submittedName>
</protein>
<evidence type="ECO:0000313" key="3">
    <source>
        <dbReference type="EMBL" id="TET43322.1"/>
    </source>
</evidence>
<feature type="domain" description="DUF4143" evidence="2">
    <location>
        <begin position="219"/>
        <end position="370"/>
    </location>
</feature>
<dbReference type="Pfam" id="PF13173">
    <property type="entry name" value="AAA_14"/>
    <property type="match status" value="1"/>
</dbReference>
<dbReference type="Pfam" id="PF13635">
    <property type="entry name" value="DUF4143"/>
    <property type="match status" value="1"/>
</dbReference>
<comment type="caution">
    <text evidence="3">The sequence shown here is derived from an EMBL/GenBank/DDBJ whole genome shotgun (WGS) entry which is preliminary data.</text>
</comment>
<dbReference type="PANTHER" id="PTHR43566">
    <property type="entry name" value="CONSERVED PROTEIN"/>
    <property type="match status" value="1"/>
</dbReference>
<feature type="domain" description="AAA" evidence="1">
    <location>
        <begin position="17"/>
        <end position="148"/>
    </location>
</feature>
<dbReference type="InterPro" id="IPR025420">
    <property type="entry name" value="DUF4143"/>
</dbReference>
<evidence type="ECO:0000259" key="2">
    <source>
        <dbReference type="Pfam" id="PF13635"/>
    </source>
</evidence>
<dbReference type="Proteomes" id="UP000320679">
    <property type="component" value="Unassembled WGS sequence"/>
</dbReference>
<dbReference type="GO" id="GO:0005524">
    <property type="term" value="F:ATP binding"/>
    <property type="evidence" value="ECO:0007669"/>
    <property type="project" value="UniProtKB-KW"/>
</dbReference>
<evidence type="ECO:0000259" key="1">
    <source>
        <dbReference type="Pfam" id="PF13173"/>
    </source>
</evidence>
<gene>
    <name evidence="3" type="ORF">E3J59_06570</name>
</gene>
<dbReference type="InterPro" id="IPR041682">
    <property type="entry name" value="AAA_14"/>
</dbReference>
<dbReference type="InterPro" id="IPR027417">
    <property type="entry name" value="P-loop_NTPase"/>
</dbReference>
<dbReference type="AlphaFoldDB" id="A0A523ULB2"/>
<organism evidence="3 4">
    <name type="scientific">Aerophobetes bacterium</name>
    <dbReference type="NCBI Taxonomy" id="2030807"/>
    <lineage>
        <taxon>Bacteria</taxon>
        <taxon>Candidatus Aerophobota</taxon>
    </lineage>
</organism>
<dbReference type="PANTHER" id="PTHR43566:SF1">
    <property type="entry name" value="AAA+ ATPASE DOMAIN-CONTAINING PROTEIN"/>
    <property type="match status" value="1"/>
</dbReference>
<proteinExistence type="predicted"/>
<name>A0A523ULB2_UNCAE</name>
<evidence type="ECO:0000313" key="4">
    <source>
        <dbReference type="Proteomes" id="UP000320679"/>
    </source>
</evidence>
<dbReference type="SUPFAM" id="SSF52540">
    <property type="entry name" value="P-loop containing nucleoside triphosphate hydrolases"/>
    <property type="match status" value="1"/>
</dbReference>
<dbReference type="EMBL" id="SOJK01000276">
    <property type="protein sequence ID" value="TET43322.1"/>
    <property type="molecule type" value="Genomic_DNA"/>
</dbReference>
<accession>A0A523ULB2</accession>
<keyword evidence="3" id="KW-0067">ATP-binding</keyword>
<keyword evidence="3" id="KW-0547">Nucleotide-binding</keyword>
<dbReference type="Gene3D" id="3.40.50.300">
    <property type="entry name" value="P-loop containing nucleotide triphosphate hydrolases"/>
    <property type="match status" value="1"/>
</dbReference>